<gene>
    <name evidence="2" type="ORF">C446_07609</name>
</gene>
<sequence>MQRRTVLRRSGASLFALPALGSRSIDAASGTAASSGSLETADSGYEPLGQVAIEGAAEAVVGDDGEIVYLATTTGFAIVDVSDPGDPELLFQEDSIAVDGDPLLEVLDVKVDGDRLVVPGPANRTSASGRLFHGFCCYDVSEPAEPALVGQPYETGFHIHNCYLDGETLYVVANDPAENPLVVYDVGAEIEEIGRWSLLEREPDWGDVYWLARYLHDVYVHDDIAYLAHWNAGTYLLDVADPSEPEYLSHVAETSLEEQLAVDDGSETQQGLPGNDHYSAVDETGDLLAVGREAWATGGDEPDGPGGIDLYDVSEPEAPVERGSIAAPEAVDESYGAGLWTTAHNFELRDGRLYASWYRGGVSIHDVTDPDEPEAVASWRDPHEAGFWTARVAEPGETFVASSTPAIPNSPTEGALYTFPIEAGEQVDPPSLTDPDAFDLEPERRTEDDEDAGEETAQSEPTAETSQEDDETEDDDSRLGFTAGAVGVASGAVALEVLRRRNRQ</sequence>
<dbReference type="PATRIC" id="fig|1227454.3.peg.1526"/>
<evidence type="ECO:0000256" key="1">
    <source>
        <dbReference type="SAM" id="MobiDB-lite"/>
    </source>
</evidence>
<dbReference type="Proteomes" id="UP000011607">
    <property type="component" value="Unassembled WGS sequence"/>
</dbReference>
<dbReference type="InterPro" id="IPR013211">
    <property type="entry name" value="LVIVD"/>
</dbReference>
<protein>
    <submittedName>
        <fullName evidence="2">LVIVD repeat-containing protein</fullName>
    </submittedName>
</protein>
<evidence type="ECO:0000313" key="2">
    <source>
        <dbReference type="EMBL" id="EMA40019.1"/>
    </source>
</evidence>
<reference evidence="2 3" key="1">
    <citation type="journal article" date="2014" name="PLoS Genet.">
        <title>Phylogenetically driven sequencing of extremely halophilic archaea reveals strategies for static and dynamic osmo-response.</title>
        <authorList>
            <person name="Becker E.A."/>
            <person name="Seitzer P.M."/>
            <person name="Tritt A."/>
            <person name="Larsen D."/>
            <person name="Krusor M."/>
            <person name="Yao A.I."/>
            <person name="Wu D."/>
            <person name="Madern D."/>
            <person name="Eisen J.A."/>
            <person name="Darling A.E."/>
            <person name="Facciotti M.T."/>
        </authorList>
    </citation>
    <scope>NUCLEOTIDE SEQUENCE [LARGE SCALE GENOMIC DNA]</scope>
    <source>
        <strain evidence="2 3">JCM 10879</strain>
    </source>
</reference>
<dbReference type="EMBL" id="AOMA01000077">
    <property type="protein sequence ID" value="EMA40019.1"/>
    <property type="molecule type" value="Genomic_DNA"/>
</dbReference>
<proteinExistence type="predicted"/>
<name>M0M5Z7_9EURY</name>
<dbReference type="RefSeq" id="WP_006672457.1">
    <property type="nucleotide sequence ID" value="NZ_AOMA01000077.1"/>
</dbReference>
<keyword evidence="3" id="KW-1185">Reference proteome</keyword>
<accession>M0M5Z7</accession>
<dbReference type="STRING" id="1227454.C446_07609"/>
<dbReference type="AlphaFoldDB" id="M0M5Z7"/>
<dbReference type="Pfam" id="PF08309">
    <property type="entry name" value="LVIVD"/>
    <property type="match status" value="2"/>
</dbReference>
<feature type="compositionally biased region" description="Acidic residues" evidence="1">
    <location>
        <begin position="466"/>
        <end position="476"/>
    </location>
</feature>
<feature type="region of interest" description="Disordered" evidence="1">
    <location>
        <begin position="425"/>
        <end position="483"/>
    </location>
</feature>
<dbReference type="eggNOG" id="arCOG02565">
    <property type="taxonomic scope" value="Archaea"/>
</dbReference>
<evidence type="ECO:0000313" key="3">
    <source>
        <dbReference type="Proteomes" id="UP000011607"/>
    </source>
</evidence>
<dbReference type="OrthoDB" id="134269at2157"/>
<comment type="caution">
    <text evidence="2">The sequence shown here is derived from an EMBL/GenBank/DDBJ whole genome shotgun (WGS) entry which is preliminary data.</text>
</comment>
<organism evidence="2 3">
    <name type="scientific">Halobiforma nitratireducens JCM 10879</name>
    <dbReference type="NCBI Taxonomy" id="1227454"/>
    <lineage>
        <taxon>Archaea</taxon>
        <taxon>Methanobacteriati</taxon>
        <taxon>Methanobacteriota</taxon>
        <taxon>Stenosarchaea group</taxon>
        <taxon>Halobacteria</taxon>
        <taxon>Halobacteriales</taxon>
        <taxon>Natrialbaceae</taxon>
        <taxon>Halobiforma</taxon>
    </lineage>
</organism>